<evidence type="ECO:0000313" key="6">
    <source>
        <dbReference type="EMBL" id="OWR51913.1"/>
    </source>
</evidence>
<dbReference type="InterPro" id="IPR050098">
    <property type="entry name" value="TFPI/VKTCI-like"/>
</dbReference>
<feature type="chain" id="PRO_5012804038" evidence="4">
    <location>
        <begin position="21"/>
        <end position="176"/>
    </location>
</feature>
<keyword evidence="2" id="KW-0722">Serine protease inhibitor</keyword>
<evidence type="ECO:0000256" key="3">
    <source>
        <dbReference type="ARBA" id="ARBA00023157"/>
    </source>
</evidence>
<accession>A0A212FDX0</accession>
<evidence type="ECO:0000256" key="4">
    <source>
        <dbReference type="SAM" id="SignalP"/>
    </source>
</evidence>
<sequence>MFTVLFKCIHLLLLLPFASPDDDDTTTTTTTEANIVTCEHNGYEIKKCIINCFENYLQINEKKKFYYDVKLEDCKTFNMGTCSHNLNAHETLSSCHHACIDAGMQTITQNLSSEVFCRLQPDFGQCNEYHPRWYFDITTRRCRGFSFSGCGGNLNRFKSQQSCTSTCGYIMKSFIN</sequence>
<dbReference type="Proteomes" id="UP000007151">
    <property type="component" value="Unassembled WGS sequence"/>
</dbReference>
<name>A0A212FDX0_DANPL</name>
<dbReference type="EMBL" id="AGBW02008997">
    <property type="protein sequence ID" value="OWR51913.1"/>
    <property type="molecule type" value="Genomic_DNA"/>
</dbReference>
<proteinExistence type="predicted"/>
<evidence type="ECO:0000259" key="5">
    <source>
        <dbReference type="PROSITE" id="PS50279"/>
    </source>
</evidence>
<comment type="caution">
    <text evidence="6">The sequence shown here is derived from an EMBL/GenBank/DDBJ whole genome shotgun (WGS) entry which is preliminary data.</text>
</comment>
<dbReference type="PROSITE" id="PS00280">
    <property type="entry name" value="BPTI_KUNITZ_1"/>
    <property type="match status" value="1"/>
</dbReference>
<dbReference type="InterPro" id="IPR036880">
    <property type="entry name" value="Kunitz_BPTI_sf"/>
</dbReference>
<feature type="signal peptide" evidence="4">
    <location>
        <begin position="1"/>
        <end position="20"/>
    </location>
</feature>
<dbReference type="InterPro" id="IPR020901">
    <property type="entry name" value="Prtase_inh_Kunz-CS"/>
</dbReference>
<evidence type="ECO:0000256" key="1">
    <source>
        <dbReference type="ARBA" id="ARBA00022690"/>
    </source>
</evidence>
<dbReference type="InterPro" id="IPR002223">
    <property type="entry name" value="Kunitz_BPTI"/>
</dbReference>
<organism evidence="6 7">
    <name type="scientific">Danaus plexippus plexippus</name>
    <dbReference type="NCBI Taxonomy" id="278856"/>
    <lineage>
        <taxon>Eukaryota</taxon>
        <taxon>Metazoa</taxon>
        <taxon>Ecdysozoa</taxon>
        <taxon>Arthropoda</taxon>
        <taxon>Hexapoda</taxon>
        <taxon>Insecta</taxon>
        <taxon>Pterygota</taxon>
        <taxon>Neoptera</taxon>
        <taxon>Endopterygota</taxon>
        <taxon>Lepidoptera</taxon>
        <taxon>Glossata</taxon>
        <taxon>Ditrysia</taxon>
        <taxon>Papilionoidea</taxon>
        <taxon>Nymphalidae</taxon>
        <taxon>Danainae</taxon>
        <taxon>Danaini</taxon>
        <taxon>Danaina</taxon>
        <taxon>Danaus</taxon>
        <taxon>Danaus</taxon>
    </lineage>
</organism>
<dbReference type="Pfam" id="PF00014">
    <property type="entry name" value="Kunitz_BPTI"/>
    <property type="match status" value="2"/>
</dbReference>
<protein>
    <submittedName>
        <fullName evidence="6">Seminal fluid protein HACP035</fullName>
    </submittedName>
</protein>
<dbReference type="KEGG" id="dpl:KGM_207193"/>
<keyword evidence="4" id="KW-0732">Signal</keyword>
<dbReference type="FunCoup" id="A0A212FDX0">
    <property type="interactions" value="20"/>
</dbReference>
<reference evidence="6 7" key="1">
    <citation type="journal article" date="2011" name="Cell">
        <title>The monarch butterfly genome yields insights into long-distance migration.</title>
        <authorList>
            <person name="Zhan S."/>
            <person name="Merlin C."/>
            <person name="Boore J.L."/>
            <person name="Reppert S.M."/>
        </authorList>
    </citation>
    <scope>NUCLEOTIDE SEQUENCE [LARGE SCALE GENOMIC DNA]</scope>
    <source>
        <strain evidence="6">F-2</strain>
    </source>
</reference>
<dbReference type="FunFam" id="4.10.410.10:FF:000020">
    <property type="entry name" value="Collagen, type VI, alpha 3"/>
    <property type="match status" value="1"/>
</dbReference>
<feature type="domain" description="BPTI/Kunitz inhibitor" evidence="5">
    <location>
        <begin position="117"/>
        <end position="167"/>
    </location>
</feature>
<dbReference type="SUPFAM" id="SSF57362">
    <property type="entry name" value="BPTI-like"/>
    <property type="match status" value="2"/>
</dbReference>
<keyword evidence="7" id="KW-1185">Reference proteome</keyword>
<dbReference type="PROSITE" id="PS50279">
    <property type="entry name" value="BPTI_KUNITZ_2"/>
    <property type="match status" value="1"/>
</dbReference>
<dbReference type="GO" id="GO:0004867">
    <property type="term" value="F:serine-type endopeptidase inhibitor activity"/>
    <property type="evidence" value="ECO:0007669"/>
    <property type="project" value="UniProtKB-KW"/>
</dbReference>
<dbReference type="SMART" id="SM00131">
    <property type="entry name" value="KU"/>
    <property type="match status" value="2"/>
</dbReference>
<dbReference type="CDD" id="cd00109">
    <property type="entry name" value="Kunitz-type"/>
    <property type="match status" value="1"/>
</dbReference>
<gene>
    <name evidence="6" type="ORF">KGM_207193</name>
</gene>
<dbReference type="InParanoid" id="A0A212FDX0"/>
<dbReference type="AlphaFoldDB" id="A0A212FDX0"/>
<keyword evidence="1" id="KW-0646">Protease inhibitor</keyword>
<evidence type="ECO:0000256" key="2">
    <source>
        <dbReference type="ARBA" id="ARBA00022900"/>
    </source>
</evidence>
<dbReference type="Gene3D" id="4.10.410.10">
    <property type="entry name" value="Pancreatic trypsin inhibitor Kunitz domain"/>
    <property type="match status" value="2"/>
</dbReference>
<keyword evidence="3" id="KW-1015">Disulfide bond</keyword>
<evidence type="ECO:0000313" key="7">
    <source>
        <dbReference type="Proteomes" id="UP000007151"/>
    </source>
</evidence>
<dbReference type="PRINTS" id="PR00759">
    <property type="entry name" value="BASICPTASE"/>
</dbReference>
<dbReference type="PANTHER" id="PTHR10083">
    <property type="entry name" value="KUNITZ-TYPE PROTEASE INHIBITOR-RELATED"/>
    <property type="match status" value="1"/>
</dbReference>